<protein>
    <submittedName>
        <fullName evidence="2">Uncharacterized protein</fullName>
    </submittedName>
</protein>
<dbReference type="EMBL" id="OU466860">
    <property type="protein sequence ID" value="CAH2058111.1"/>
    <property type="molecule type" value="Genomic_DNA"/>
</dbReference>
<keyword evidence="1" id="KW-0732">Signal</keyword>
<reference evidence="2 3" key="1">
    <citation type="submission" date="2022-03" db="EMBL/GenBank/DDBJ databases">
        <authorList>
            <person name="Nunn A."/>
            <person name="Chopra R."/>
            <person name="Nunn A."/>
            <person name="Contreras Garrido A."/>
        </authorList>
    </citation>
    <scope>NUCLEOTIDE SEQUENCE [LARGE SCALE GENOMIC DNA]</scope>
</reference>
<gene>
    <name evidence="2" type="ORF">TAV2_LOCUS12990</name>
</gene>
<name>A0AAU9S623_THLAR</name>
<dbReference type="AlphaFoldDB" id="A0AAU9S623"/>
<feature type="chain" id="PRO_5043975829" evidence="1">
    <location>
        <begin position="32"/>
        <end position="112"/>
    </location>
</feature>
<evidence type="ECO:0000313" key="2">
    <source>
        <dbReference type="EMBL" id="CAH2058111.1"/>
    </source>
</evidence>
<proteinExistence type="predicted"/>
<dbReference type="Proteomes" id="UP000836841">
    <property type="component" value="Chromosome 4"/>
</dbReference>
<keyword evidence="3" id="KW-1185">Reference proteome</keyword>
<sequence length="112" mass="12053">MSSFVPPSLRRYRCFSVVSILLLLSLSVVAADDVSWTDDSGLETPGCTNKFQMVKVLNWVDGVEGDFLTVLTAQFGAPLPSDADQSVRFPAAFVDLLDSCSNLSSRVSLSSS</sequence>
<organism evidence="2 3">
    <name type="scientific">Thlaspi arvense</name>
    <name type="common">Field penny-cress</name>
    <dbReference type="NCBI Taxonomy" id="13288"/>
    <lineage>
        <taxon>Eukaryota</taxon>
        <taxon>Viridiplantae</taxon>
        <taxon>Streptophyta</taxon>
        <taxon>Embryophyta</taxon>
        <taxon>Tracheophyta</taxon>
        <taxon>Spermatophyta</taxon>
        <taxon>Magnoliopsida</taxon>
        <taxon>eudicotyledons</taxon>
        <taxon>Gunneridae</taxon>
        <taxon>Pentapetalae</taxon>
        <taxon>rosids</taxon>
        <taxon>malvids</taxon>
        <taxon>Brassicales</taxon>
        <taxon>Brassicaceae</taxon>
        <taxon>Thlaspideae</taxon>
        <taxon>Thlaspi</taxon>
    </lineage>
</organism>
<evidence type="ECO:0000313" key="3">
    <source>
        <dbReference type="Proteomes" id="UP000836841"/>
    </source>
</evidence>
<feature type="signal peptide" evidence="1">
    <location>
        <begin position="1"/>
        <end position="31"/>
    </location>
</feature>
<accession>A0AAU9S623</accession>
<evidence type="ECO:0000256" key="1">
    <source>
        <dbReference type="SAM" id="SignalP"/>
    </source>
</evidence>